<accession>W8ASM6</accession>
<evidence type="ECO:0000256" key="2">
    <source>
        <dbReference type="ARBA" id="ARBA00004236"/>
    </source>
</evidence>
<comment type="subcellular location">
    <subcellularLocation>
        <location evidence="2">Cell membrane</location>
    </subcellularLocation>
    <subcellularLocation>
        <location evidence="1">Endomembrane system</location>
        <topology evidence="1">Peripheral membrane protein</topology>
    </subcellularLocation>
</comment>
<evidence type="ECO:0000256" key="1">
    <source>
        <dbReference type="ARBA" id="ARBA00004184"/>
    </source>
</evidence>
<organism evidence="6">
    <name type="scientific">Ceratitis capitata</name>
    <name type="common">Mediterranean fruit fly</name>
    <name type="synonym">Tephritis capitata</name>
    <dbReference type="NCBI Taxonomy" id="7213"/>
    <lineage>
        <taxon>Eukaryota</taxon>
        <taxon>Metazoa</taxon>
        <taxon>Ecdysozoa</taxon>
        <taxon>Arthropoda</taxon>
        <taxon>Hexapoda</taxon>
        <taxon>Insecta</taxon>
        <taxon>Pterygota</taxon>
        <taxon>Neoptera</taxon>
        <taxon>Endopterygota</taxon>
        <taxon>Diptera</taxon>
        <taxon>Brachycera</taxon>
        <taxon>Muscomorpha</taxon>
        <taxon>Tephritoidea</taxon>
        <taxon>Tephritidae</taxon>
        <taxon>Ceratitis</taxon>
        <taxon>Ceratitis</taxon>
    </lineage>
</organism>
<dbReference type="PANTHER" id="PTHR21630">
    <property type="entry name" value="VEPH-A/MELTED"/>
    <property type="match status" value="1"/>
</dbReference>
<evidence type="ECO:0000256" key="3">
    <source>
        <dbReference type="ARBA" id="ARBA00022475"/>
    </source>
</evidence>
<dbReference type="GO" id="GO:0005886">
    <property type="term" value="C:plasma membrane"/>
    <property type="evidence" value="ECO:0007669"/>
    <property type="project" value="UniProtKB-SubCell"/>
</dbReference>
<feature type="region of interest" description="Disordered" evidence="5">
    <location>
        <begin position="445"/>
        <end position="471"/>
    </location>
</feature>
<dbReference type="AlphaFoldDB" id="W8ASM6"/>
<dbReference type="OrthoDB" id="5869902at2759"/>
<evidence type="ECO:0000256" key="5">
    <source>
        <dbReference type="SAM" id="MobiDB-lite"/>
    </source>
</evidence>
<dbReference type="EMBL" id="GAMC01018922">
    <property type="protein sequence ID" value="JAB87633.1"/>
    <property type="molecule type" value="mRNA"/>
</dbReference>
<dbReference type="SUPFAM" id="SSF48371">
    <property type="entry name" value="ARM repeat"/>
    <property type="match status" value="1"/>
</dbReference>
<reference evidence="6" key="1">
    <citation type="submission" date="2013-07" db="EMBL/GenBank/DDBJ databases">
        <authorList>
            <person name="Geib S."/>
        </authorList>
    </citation>
    <scope>NUCLEOTIDE SEQUENCE</scope>
</reference>
<dbReference type="GO" id="GO:0012505">
    <property type="term" value="C:endomembrane system"/>
    <property type="evidence" value="ECO:0007669"/>
    <property type="project" value="UniProtKB-SubCell"/>
</dbReference>
<dbReference type="InterPro" id="IPR016024">
    <property type="entry name" value="ARM-type_fold"/>
</dbReference>
<dbReference type="InterPro" id="IPR039888">
    <property type="entry name" value="Melted-like"/>
</dbReference>
<dbReference type="GO" id="GO:0009966">
    <property type="term" value="P:regulation of signal transduction"/>
    <property type="evidence" value="ECO:0007669"/>
    <property type="project" value="TreeGrafter"/>
</dbReference>
<keyword evidence="3" id="KW-1003">Cell membrane</keyword>
<dbReference type="GO" id="GO:0010314">
    <property type="term" value="F:phosphatidylinositol-5-phosphate binding"/>
    <property type="evidence" value="ECO:0007669"/>
    <property type="project" value="TreeGrafter"/>
</dbReference>
<name>W8ASM6_CERCA</name>
<reference evidence="6" key="2">
    <citation type="journal article" date="2014" name="BMC Genomics">
        <title>A genomic perspective to assessing quality of mass-reared SIT flies used in Mediterranean fruit fly (Ceratitis capitata) eradication in California.</title>
        <authorList>
            <person name="Calla B."/>
            <person name="Hall B."/>
            <person name="Hou S."/>
            <person name="Geib S.M."/>
        </authorList>
    </citation>
    <scope>NUCLEOTIDE SEQUENCE</scope>
</reference>
<evidence type="ECO:0000313" key="6">
    <source>
        <dbReference type="EMBL" id="JAB87633.1"/>
    </source>
</evidence>
<evidence type="ECO:0000256" key="4">
    <source>
        <dbReference type="ARBA" id="ARBA00023136"/>
    </source>
</evidence>
<dbReference type="PANTHER" id="PTHR21630:SF10">
    <property type="entry name" value="VENTRICULAR ZONE-EXPRESSED PH DOMAIN-CONTAINING PROTEIN HOMOLOG 1"/>
    <property type="match status" value="1"/>
</dbReference>
<protein>
    <submittedName>
        <fullName evidence="6">Protein melted</fullName>
    </submittedName>
</protein>
<keyword evidence="4" id="KW-0472">Membrane</keyword>
<dbReference type="EMBL" id="GAMC01018924">
    <property type="protein sequence ID" value="JAB87631.1"/>
    <property type="molecule type" value="mRNA"/>
</dbReference>
<sequence length="548" mass="58847">MHELFTKVLSKRDLSRAGDLFSVPDSEIVNDISEVLSDISLIISLPDYLKNNNDQSVVEICVTRVLSCIRETKTAERYCAALVDLLKTCLLWNLQPAGSAKEDPPHAKIAADIISSIFLNYDKKELMKISLPVAVQFLPKGNRELSRNLASYLSLAAIDYAYLLSPHVSSIMDSIMGGNFGLLRVLSQIYEVSPDEVSPHAPILVALLPQCDSQEKLAVLQLYLLIAQKTPLVLESCVPRLCELLYDNETATITMQILLKISEQRPLLIVEHCDKIKAASKANPNTISLAGQILASAGRTNKVHAQYALDFVLEHLPHADRTSQTNLLQEATKLCSSFPVLFTDKVLACVRQKNALSQQKLSTTDINIDVSNKTSGGVTIVNLNSSTDPPPPTPTAAAAVVATVLNTAAIANNHNNNLPNASATSIPITADPVTCPTTVSVAAATATTGRMHKNKNKSRSSPSSPKDGSRKALLSGNLKISTAQPTVVNTNTTVIHHSNNAAMTGVGGGGGVVVLTSLLVVAEEARQTKLAQMAVSKEIIFAKLQITK</sequence>
<proteinExistence type="evidence at transcript level"/>
<gene>
    <name evidence="6" type="primary">MELT</name>
</gene>